<reference evidence="1 2" key="2">
    <citation type="journal article" date="2022" name="Mol. Ecol. Resour.">
        <title>The genomes of chicory, endive, great burdock and yacon provide insights into Asteraceae paleo-polyploidization history and plant inulin production.</title>
        <authorList>
            <person name="Fan W."/>
            <person name="Wang S."/>
            <person name="Wang H."/>
            <person name="Wang A."/>
            <person name="Jiang F."/>
            <person name="Liu H."/>
            <person name="Zhao H."/>
            <person name="Xu D."/>
            <person name="Zhang Y."/>
        </authorList>
    </citation>
    <scope>NUCLEOTIDE SEQUENCE [LARGE SCALE GENOMIC DNA]</scope>
    <source>
        <strain evidence="2">cv. Yunnan</strain>
        <tissue evidence="1">Leaves</tissue>
    </source>
</reference>
<reference evidence="2" key="1">
    <citation type="journal article" date="2022" name="Mol. Ecol. Resour.">
        <title>The genomes of chicory, endive, great burdock and yacon provide insights into Asteraceae palaeo-polyploidization history and plant inulin production.</title>
        <authorList>
            <person name="Fan W."/>
            <person name="Wang S."/>
            <person name="Wang H."/>
            <person name="Wang A."/>
            <person name="Jiang F."/>
            <person name="Liu H."/>
            <person name="Zhao H."/>
            <person name="Xu D."/>
            <person name="Zhang Y."/>
        </authorList>
    </citation>
    <scope>NUCLEOTIDE SEQUENCE [LARGE SCALE GENOMIC DNA]</scope>
    <source>
        <strain evidence="2">cv. Yunnan</strain>
    </source>
</reference>
<organism evidence="1 2">
    <name type="scientific">Smallanthus sonchifolius</name>
    <dbReference type="NCBI Taxonomy" id="185202"/>
    <lineage>
        <taxon>Eukaryota</taxon>
        <taxon>Viridiplantae</taxon>
        <taxon>Streptophyta</taxon>
        <taxon>Embryophyta</taxon>
        <taxon>Tracheophyta</taxon>
        <taxon>Spermatophyta</taxon>
        <taxon>Magnoliopsida</taxon>
        <taxon>eudicotyledons</taxon>
        <taxon>Gunneridae</taxon>
        <taxon>Pentapetalae</taxon>
        <taxon>asterids</taxon>
        <taxon>campanulids</taxon>
        <taxon>Asterales</taxon>
        <taxon>Asteraceae</taxon>
        <taxon>Asteroideae</taxon>
        <taxon>Heliantheae alliance</taxon>
        <taxon>Millerieae</taxon>
        <taxon>Smallanthus</taxon>
    </lineage>
</organism>
<name>A0ACB9G2D0_9ASTR</name>
<comment type="caution">
    <text evidence="1">The sequence shown here is derived from an EMBL/GenBank/DDBJ whole genome shotgun (WGS) entry which is preliminary data.</text>
</comment>
<gene>
    <name evidence="1" type="ORF">L1987_47143</name>
</gene>
<dbReference type="Proteomes" id="UP001056120">
    <property type="component" value="Linkage Group LG15"/>
</dbReference>
<dbReference type="EMBL" id="CM042032">
    <property type="protein sequence ID" value="KAI3777343.1"/>
    <property type="molecule type" value="Genomic_DNA"/>
</dbReference>
<protein>
    <submittedName>
        <fullName evidence="1">Uncharacterized protein</fullName>
    </submittedName>
</protein>
<sequence length="67" mass="7788">MVIAWKSIQSRDGVQNADGRMKRLGPSNMIGCIDGITIQVRSLDYSDKYRYHHYGSVKEPEIFNWVR</sequence>
<evidence type="ECO:0000313" key="2">
    <source>
        <dbReference type="Proteomes" id="UP001056120"/>
    </source>
</evidence>
<proteinExistence type="predicted"/>
<evidence type="ECO:0000313" key="1">
    <source>
        <dbReference type="EMBL" id="KAI3777343.1"/>
    </source>
</evidence>
<accession>A0ACB9G2D0</accession>
<keyword evidence="2" id="KW-1185">Reference proteome</keyword>